<reference evidence="2" key="1">
    <citation type="journal article" date="2019" name="Int. J. Syst. Evol. Microbiol.">
        <title>The Global Catalogue of Microorganisms (GCM) 10K type strain sequencing project: providing services to taxonomists for standard genome sequencing and annotation.</title>
        <authorList>
            <consortium name="The Broad Institute Genomics Platform"/>
            <consortium name="The Broad Institute Genome Sequencing Center for Infectious Disease"/>
            <person name="Wu L."/>
            <person name="Ma J."/>
        </authorList>
    </citation>
    <scope>NUCLEOTIDE SEQUENCE [LARGE SCALE GENOMIC DNA]</scope>
    <source>
        <strain evidence="2">JCM 17555</strain>
    </source>
</reference>
<gene>
    <name evidence="1" type="ORF">GCM10022278_26030</name>
</gene>
<name>A0ABP7PKA5_9GAMM</name>
<sequence>MQNGFDRYASLFWFEPLNPEGALLTALSQTTRQEKHSDE</sequence>
<keyword evidence="2" id="KW-1185">Reference proteome</keyword>
<protein>
    <submittedName>
        <fullName evidence="1">Uncharacterized protein</fullName>
    </submittedName>
</protein>
<evidence type="ECO:0000313" key="2">
    <source>
        <dbReference type="Proteomes" id="UP001501337"/>
    </source>
</evidence>
<proteinExistence type="predicted"/>
<dbReference type="EMBL" id="BAABBO010000011">
    <property type="protein sequence ID" value="GAA3967009.1"/>
    <property type="molecule type" value="Genomic_DNA"/>
</dbReference>
<organism evidence="1 2">
    <name type="scientific">Allohahella marinimesophila</name>
    <dbReference type="NCBI Taxonomy" id="1054972"/>
    <lineage>
        <taxon>Bacteria</taxon>
        <taxon>Pseudomonadati</taxon>
        <taxon>Pseudomonadota</taxon>
        <taxon>Gammaproteobacteria</taxon>
        <taxon>Oceanospirillales</taxon>
        <taxon>Hahellaceae</taxon>
        <taxon>Allohahella</taxon>
    </lineage>
</organism>
<dbReference type="Proteomes" id="UP001501337">
    <property type="component" value="Unassembled WGS sequence"/>
</dbReference>
<accession>A0ABP7PKA5</accession>
<comment type="caution">
    <text evidence="1">The sequence shown here is derived from an EMBL/GenBank/DDBJ whole genome shotgun (WGS) entry which is preliminary data.</text>
</comment>
<evidence type="ECO:0000313" key="1">
    <source>
        <dbReference type="EMBL" id="GAA3967009.1"/>
    </source>
</evidence>